<evidence type="ECO:0000313" key="1">
    <source>
        <dbReference type="EMBL" id="CAG8486616.1"/>
    </source>
</evidence>
<proteinExistence type="predicted"/>
<organism evidence="1 2">
    <name type="scientific">Gigaspora margarita</name>
    <dbReference type="NCBI Taxonomy" id="4874"/>
    <lineage>
        <taxon>Eukaryota</taxon>
        <taxon>Fungi</taxon>
        <taxon>Fungi incertae sedis</taxon>
        <taxon>Mucoromycota</taxon>
        <taxon>Glomeromycotina</taxon>
        <taxon>Glomeromycetes</taxon>
        <taxon>Diversisporales</taxon>
        <taxon>Gigasporaceae</taxon>
        <taxon>Gigaspora</taxon>
    </lineage>
</organism>
<evidence type="ECO:0000313" key="2">
    <source>
        <dbReference type="Proteomes" id="UP000789901"/>
    </source>
</evidence>
<dbReference type="EMBL" id="CAJVQB010000398">
    <property type="protein sequence ID" value="CAG8486616.1"/>
    <property type="molecule type" value="Genomic_DNA"/>
</dbReference>
<protein>
    <submittedName>
        <fullName evidence="1">31943_t:CDS:1</fullName>
    </submittedName>
</protein>
<accession>A0ABM8VZJ6</accession>
<keyword evidence="2" id="KW-1185">Reference proteome</keyword>
<gene>
    <name evidence="1" type="ORF">GMARGA_LOCUS1510</name>
</gene>
<sequence length="66" mass="7499">MRETFQSESERIERVILDLSNKINEICEADIYQDLIPFSITNGANTGQYPITQSFGTYLGPSLIKE</sequence>
<comment type="caution">
    <text evidence="1">The sequence shown here is derived from an EMBL/GenBank/DDBJ whole genome shotgun (WGS) entry which is preliminary data.</text>
</comment>
<name>A0ABM8VZJ6_GIGMA</name>
<reference evidence="1 2" key="1">
    <citation type="submission" date="2021-06" db="EMBL/GenBank/DDBJ databases">
        <authorList>
            <person name="Kallberg Y."/>
            <person name="Tangrot J."/>
            <person name="Rosling A."/>
        </authorList>
    </citation>
    <scope>NUCLEOTIDE SEQUENCE [LARGE SCALE GENOMIC DNA]</scope>
    <source>
        <strain evidence="1 2">120-4 pot B 10/14</strain>
    </source>
</reference>
<dbReference type="Proteomes" id="UP000789901">
    <property type="component" value="Unassembled WGS sequence"/>
</dbReference>